<evidence type="ECO:0000313" key="1">
    <source>
        <dbReference type="EMBL" id="RZN64808.1"/>
    </source>
</evidence>
<sequence length="98" mass="11116">MPDIVRNLYEQLKVNKDVNSFYPEQFDVTFDFVPRMCNKKLCNVCPFGKDGIEYTCIPAKDKYCPIALFSCGYIAKCNEENCILKEGISKGICKGGLK</sequence>
<comment type="caution">
    <text evidence="1">The sequence shown here is derived from an EMBL/GenBank/DDBJ whole genome shotgun (WGS) entry which is preliminary data.</text>
</comment>
<proteinExistence type="predicted"/>
<protein>
    <submittedName>
        <fullName evidence="1">Uncharacterized protein</fullName>
    </submittedName>
</protein>
<name>A0A520KSA5_METT2</name>
<dbReference type="Proteomes" id="UP000317158">
    <property type="component" value="Unassembled WGS sequence"/>
</dbReference>
<accession>A0A520KSA5</accession>
<dbReference type="EMBL" id="RXIF01000004">
    <property type="protein sequence ID" value="RZN64808.1"/>
    <property type="molecule type" value="Genomic_DNA"/>
</dbReference>
<dbReference type="AlphaFoldDB" id="A0A520KSA5"/>
<gene>
    <name evidence="1" type="ORF">EF806_01795</name>
</gene>
<organism evidence="1 2">
    <name type="scientific">Methanoliparum thermophilum</name>
    <dbReference type="NCBI Taxonomy" id="2491083"/>
    <lineage>
        <taxon>Archaea</taxon>
        <taxon>Methanobacteriati</taxon>
        <taxon>Methanobacteriota</taxon>
        <taxon>Candidatus Methanoliparia</taxon>
        <taxon>Candidatus Methanoliparales</taxon>
        <taxon>Candidatus Methanoliparaceae</taxon>
        <taxon>Candidatus Methanoliparum</taxon>
    </lineage>
</organism>
<reference evidence="1 2" key="1">
    <citation type="journal article" date="2019" name="Nat. Microbiol.">
        <title>Wide diversity of methane and short-chain alkane metabolisms in uncultured archaea.</title>
        <authorList>
            <person name="Borrel G."/>
            <person name="Adam P.S."/>
            <person name="McKay L.J."/>
            <person name="Chen L.X."/>
            <person name="Sierra-Garcia I.N."/>
            <person name="Sieber C.M."/>
            <person name="Letourneur Q."/>
            <person name="Ghozlane A."/>
            <person name="Andersen G.L."/>
            <person name="Li W.J."/>
            <person name="Hallam S.J."/>
            <person name="Muyzer G."/>
            <person name="de Oliveira V.M."/>
            <person name="Inskeep W.P."/>
            <person name="Banfield J.F."/>
            <person name="Gribaldo S."/>
        </authorList>
    </citation>
    <scope>NUCLEOTIDE SEQUENCE [LARGE SCALE GENOMIC DNA]</scope>
    <source>
        <strain evidence="1">NM1a</strain>
    </source>
</reference>
<evidence type="ECO:0000313" key="2">
    <source>
        <dbReference type="Proteomes" id="UP000317158"/>
    </source>
</evidence>